<protein>
    <submittedName>
        <fullName evidence="1">DNA-binding response regulator TrcR</fullName>
    </submittedName>
</protein>
<evidence type="ECO:0000313" key="2">
    <source>
        <dbReference type="Proteomes" id="UP000182227"/>
    </source>
</evidence>
<dbReference type="EMBL" id="CTEF01000009">
    <property type="protein sequence ID" value="CQD25129.1"/>
    <property type="molecule type" value="Genomic_DNA"/>
</dbReference>
<proteinExistence type="predicted"/>
<name>A0A0U1E0F5_9MYCO</name>
<keyword evidence="1" id="KW-0238">DNA-binding</keyword>
<evidence type="ECO:0000313" key="1">
    <source>
        <dbReference type="EMBL" id="CQD25129.1"/>
    </source>
</evidence>
<accession>A0A0U1E0F5</accession>
<dbReference type="Proteomes" id="UP000182227">
    <property type="component" value="Unassembled WGS sequence"/>
</dbReference>
<sequence length="64" mass="7163">MSVPPRAQQPRQAILGQLPKIHRTDGSPIRVLLVDDEPALTNLVKMALHYEAGKSMWRTTATTR</sequence>
<reference evidence="1 2" key="1">
    <citation type="submission" date="2015-03" db="EMBL/GenBank/DDBJ databases">
        <authorList>
            <person name="Murphy D."/>
        </authorList>
    </citation>
    <scope>NUCLEOTIDE SEQUENCE [LARGE SCALE GENOMIC DNA]</scope>
    <source>
        <strain evidence="1 2">D16</strain>
    </source>
</reference>
<dbReference type="GO" id="GO:0003677">
    <property type="term" value="F:DNA binding"/>
    <property type="evidence" value="ECO:0007669"/>
    <property type="project" value="UniProtKB-KW"/>
</dbReference>
<organism evidence="1 2">
    <name type="scientific">Mycolicibacterium conceptionense</name>
    <dbReference type="NCBI Taxonomy" id="451644"/>
    <lineage>
        <taxon>Bacteria</taxon>
        <taxon>Bacillati</taxon>
        <taxon>Actinomycetota</taxon>
        <taxon>Actinomycetes</taxon>
        <taxon>Mycobacteriales</taxon>
        <taxon>Mycobacteriaceae</taxon>
        <taxon>Mycolicibacterium</taxon>
    </lineage>
</organism>
<gene>
    <name evidence="1" type="primary">trcR_2</name>
    <name evidence="1" type="ORF">BN970_06927</name>
</gene>
<dbReference type="AlphaFoldDB" id="A0A0U1E0F5"/>